<dbReference type="Gene3D" id="3.40.50.850">
    <property type="entry name" value="Isochorismatase-like"/>
    <property type="match status" value="1"/>
</dbReference>
<dbReference type="Proteomes" id="UP001208689">
    <property type="component" value="Chromosome"/>
</dbReference>
<comment type="pathway">
    <text evidence="5">Cofactor biosynthesis; nicotinate biosynthesis; nicotinate from nicotinamide: step 1/1.</text>
</comment>
<evidence type="ECO:0000313" key="10">
    <source>
        <dbReference type="Proteomes" id="UP001208689"/>
    </source>
</evidence>
<accession>A0ABY6HY33</accession>
<reference evidence="9" key="1">
    <citation type="submission" date="2022-09" db="EMBL/GenBank/DDBJ databases">
        <title>Actin cytoskeleton and complex cell architecture in an #Asgard archaeon.</title>
        <authorList>
            <person name="Ponce Toledo R.I."/>
            <person name="Schleper C."/>
            <person name="Rodrigues Oliveira T."/>
            <person name="Wollweber F."/>
            <person name="Xu J."/>
            <person name="Rittmann S."/>
            <person name="Klingl A."/>
            <person name="Pilhofer M."/>
        </authorList>
    </citation>
    <scope>NUCLEOTIDE SEQUENCE</scope>
    <source>
        <strain evidence="9">B-35</strain>
    </source>
</reference>
<name>A0ABY6HY33_9ARCH</name>
<dbReference type="EMBL" id="CP104013">
    <property type="protein sequence ID" value="UYP48261.1"/>
    <property type="molecule type" value="Genomic_DNA"/>
</dbReference>
<dbReference type="NCBIfam" id="NF008623">
    <property type="entry name" value="PRK11609.1"/>
    <property type="match status" value="1"/>
</dbReference>
<dbReference type="CDD" id="cd01011">
    <property type="entry name" value="nicotinamidase"/>
    <property type="match status" value="1"/>
</dbReference>
<proteinExistence type="inferred from homology"/>
<sequence>MKIDDIQISANSALLVVDMQNDFLPGGSLAVSEGDRIIPQINDLIQKFHENQGKIIFTQDWHPIGHHSFASVYDSKKPGDVIETAGLGPILWPDHCIQGTKGAEINEKLQIVYATAILRKGYRKEIDSYSAFLENDKLTKTGLTGLLNDLNVRKIFVCGLALDYCCFYTAIDAKKEGFEVFFLQNLTKGIDQPENNIQISLDKMEHEGIQIVQ</sequence>
<evidence type="ECO:0000256" key="5">
    <source>
        <dbReference type="ARBA" id="ARBA00037900"/>
    </source>
</evidence>
<keyword evidence="2" id="KW-0662">Pyridine nucleotide biosynthesis</keyword>
<comment type="similarity">
    <text evidence="1">Belongs to the isochorismatase family.</text>
</comment>
<evidence type="ECO:0000313" key="9">
    <source>
        <dbReference type="EMBL" id="UYP48261.1"/>
    </source>
</evidence>
<organism evidence="9 10">
    <name type="scientific">Candidatus Lokiarchaeum ossiferum</name>
    <dbReference type="NCBI Taxonomy" id="2951803"/>
    <lineage>
        <taxon>Archaea</taxon>
        <taxon>Promethearchaeati</taxon>
        <taxon>Promethearchaeota</taxon>
        <taxon>Promethearchaeia</taxon>
        <taxon>Promethearchaeales</taxon>
        <taxon>Promethearchaeaceae</taxon>
        <taxon>Candidatus Lokiarchaeum</taxon>
    </lineage>
</organism>
<dbReference type="InterPro" id="IPR036380">
    <property type="entry name" value="Isochorismatase-like_sf"/>
</dbReference>
<keyword evidence="3" id="KW-0479">Metal-binding</keyword>
<dbReference type="Pfam" id="PF00857">
    <property type="entry name" value="Isochorismatase"/>
    <property type="match status" value="1"/>
</dbReference>
<keyword evidence="10" id="KW-1185">Reference proteome</keyword>
<keyword evidence="4" id="KW-0378">Hydrolase</keyword>
<evidence type="ECO:0000256" key="6">
    <source>
        <dbReference type="ARBA" id="ARBA00039017"/>
    </source>
</evidence>
<protein>
    <recommendedName>
        <fullName evidence="6">nicotinamidase</fullName>
        <ecNumber evidence="6">3.5.1.19</ecNumber>
    </recommendedName>
    <alternativeName>
        <fullName evidence="7">Nicotinamide deamidase</fullName>
    </alternativeName>
</protein>
<evidence type="ECO:0000259" key="8">
    <source>
        <dbReference type="Pfam" id="PF00857"/>
    </source>
</evidence>
<dbReference type="PANTHER" id="PTHR11080">
    <property type="entry name" value="PYRAZINAMIDASE/NICOTINAMIDASE"/>
    <property type="match status" value="1"/>
</dbReference>
<dbReference type="InterPro" id="IPR052347">
    <property type="entry name" value="Isochorismatase_Nicotinamidase"/>
</dbReference>
<evidence type="ECO:0000256" key="2">
    <source>
        <dbReference type="ARBA" id="ARBA00022642"/>
    </source>
</evidence>
<evidence type="ECO:0000256" key="7">
    <source>
        <dbReference type="ARBA" id="ARBA00043224"/>
    </source>
</evidence>
<feature type="domain" description="Isochorismatase-like" evidence="8">
    <location>
        <begin position="12"/>
        <end position="209"/>
    </location>
</feature>
<dbReference type="EC" id="3.5.1.19" evidence="6"/>
<evidence type="ECO:0000256" key="4">
    <source>
        <dbReference type="ARBA" id="ARBA00022801"/>
    </source>
</evidence>
<dbReference type="SUPFAM" id="SSF52499">
    <property type="entry name" value="Isochorismatase-like hydrolases"/>
    <property type="match status" value="1"/>
</dbReference>
<gene>
    <name evidence="9" type="ORF">NEF87_004546</name>
</gene>
<evidence type="ECO:0000256" key="1">
    <source>
        <dbReference type="ARBA" id="ARBA00006336"/>
    </source>
</evidence>
<evidence type="ECO:0000256" key="3">
    <source>
        <dbReference type="ARBA" id="ARBA00022723"/>
    </source>
</evidence>
<dbReference type="InterPro" id="IPR000868">
    <property type="entry name" value="Isochorismatase-like_dom"/>
</dbReference>
<dbReference type="PANTHER" id="PTHR11080:SF2">
    <property type="entry name" value="LD05707P"/>
    <property type="match status" value="1"/>
</dbReference>